<feature type="domain" description="Glycosyl transferase family 1" evidence="2">
    <location>
        <begin position="216"/>
        <end position="377"/>
    </location>
</feature>
<comment type="caution">
    <text evidence="4">The sequence shown here is derived from an EMBL/GenBank/DDBJ whole genome shotgun (WGS) entry which is preliminary data.</text>
</comment>
<evidence type="ECO:0000259" key="2">
    <source>
        <dbReference type="Pfam" id="PF00534"/>
    </source>
</evidence>
<sequence length="406" mass="47135">MLTNLLKKNINGVKQLRNLRQFIKIYKKYLMIRIGVDGNEANVENKVGVSVYAQNLLKYFSSVADKETKFIVYLKNKPLLELPEENEFYKYRVISGKFLWSQIYLPIELYLNKNIDIFFSPAHYLPRFCPVPQVVTIHDLAYLYFPEDFKKKDLWQLINWTKFSINKSKQIISVSKTTKKDIVKNYNICESKVSVIYNGYEKINQVLDIKNPAFVKTTAGKQKFILFVGTIQPRKNLKTLIDAFAKFQQTNPNFKLVIVGKKGWLYKSIFEKVKSMNLEDRVIFTGHISDDELIWYYKNAFCLTLPSLYEGFGIPVLEAMSYDCPTIISMSSSLPEIGGDASLYFDPTNAEDLLQKFNTLSGNIQLRKELIEKGRQRIKFFSWKKCGKETLDVIKSVGNKDFCSLQ</sequence>
<dbReference type="FunFam" id="3.40.50.2000:FF:000119">
    <property type="entry name" value="Glycosyl transferase group 1"/>
    <property type="match status" value="1"/>
</dbReference>
<dbReference type="GO" id="GO:0016757">
    <property type="term" value="F:glycosyltransferase activity"/>
    <property type="evidence" value="ECO:0007669"/>
    <property type="project" value="InterPro"/>
</dbReference>
<dbReference type="PANTHER" id="PTHR46401:SF2">
    <property type="entry name" value="GLYCOSYLTRANSFERASE WBBK-RELATED"/>
    <property type="match status" value="1"/>
</dbReference>
<organism evidence="4 5">
    <name type="scientific">Candidatus Roizmanbacteria bacterium CG07_land_8_20_14_0_80_34_15</name>
    <dbReference type="NCBI Taxonomy" id="1974849"/>
    <lineage>
        <taxon>Bacteria</taxon>
        <taxon>Candidatus Roizmaniibacteriota</taxon>
    </lineage>
</organism>
<keyword evidence="1" id="KW-0808">Transferase</keyword>
<evidence type="ECO:0000313" key="4">
    <source>
        <dbReference type="EMBL" id="PIU36486.1"/>
    </source>
</evidence>
<gene>
    <name evidence="4" type="ORF">COT02_05820</name>
</gene>
<proteinExistence type="predicted"/>
<dbReference type="Pfam" id="PF00534">
    <property type="entry name" value="Glycos_transf_1"/>
    <property type="match status" value="1"/>
</dbReference>
<evidence type="ECO:0000313" key="5">
    <source>
        <dbReference type="Proteomes" id="UP000230184"/>
    </source>
</evidence>
<evidence type="ECO:0000256" key="1">
    <source>
        <dbReference type="ARBA" id="ARBA00022679"/>
    </source>
</evidence>
<evidence type="ECO:0008006" key="6">
    <source>
        <dbReference type="Google" id="ProtNLM"/>
    </source>
</evidence>
<protein>
    <recommendedName>
        <fullName evidence="6">Glycosyltransferase family 1 protein</fullName>
    </recommendedName>
</protein>
<accession>A0A2M6YSM1</accession>
<dbReference type="Gene3D" id="3.40.50.2000">
    <property type="entry name" value="Glycogen Phosphorylase B"/>
    <property type="match status" value="2"/>
</dbReference>
<name>A0A2M6YSM1_9BACT</name>
<reference evidence="5" key="1">
    <citation type="submission" date="2017-09" db="EMBL/GenBank/DDBJ databases">
        <title>Depth-based differentiation of microbial function through sediment-hosted aquifers and enrichment of novel symbionts in the deep terrestrial subsurface.</title>
        <authorList>
            <person name="Probst A.J."/>
            <person name="Ladd B."/>
            <person name="Jarett J.K."/>
            <person name="Geller-Mcgrath D.E."/>
            <person name="Sieber C.M.K."/>
            <person name="Emerson J.B."/>
            <person name="Anantharaman K."/>
            <person name="Thomas B.C."/>
            <person name="Malmstrom R."/>
            <person name="Stieglmeier M."/>
            <person name="Klingl A."/>
            <person name="Woyke T."/>
            <person name="Ryan C.M."/>
            <person name="Banfield J.F."/>
        </authorList>
    </citation>
    <scope>NUCLEOTIDE SEQUENCE [LARGE SCALE GENOMIC DNA]</scope>
</reference>
<dbReference type="Proteomes" id="UP000230184">
    <property type="component" value="Unassembled WGS sequence"/>
</dbReference>
<dbReference type="SUPFAM" id="SSF53756">
    <property type="entry name" value="UDP-Glycosyltransferase/glycogen phosphorylase"/>
    <property type="match status" value="1"/>
</dbReference>
<dbReference type="AlphaFoldDB" id="A0A2M6YSM1"/>
<dbReference type="PANTHER" id="PTHR46401">
    <property type="entry name" value="GLYCOSYLTRANSFERASE WBBK-RELATED"/>
    <property type="match status" value="1"/>
</dbReference>
<dbReference type="EMBL" id="PEWY01000164">
    <property type="protein sequence ID" value="PIU36486.1"/>
    <property type="molecule type" value="Genomic_DNA"/>
</dbReference>
<feature type="domain" description="Glycosyltransferase subfamily 4-like N-terminal" evidence="3">
    <location>
        <begin position="112"/>
        <end position="200"/>
    </location>
</feature>
<dbReference type="InterPro" id="IPR028098">
    <property type="entry name" value="Glyco_trans_4-like_N"/>
</dbReference>
<dbReference type="CDD" id="cd03809">
    <property type="entry name" value="GT4_MtfB-like"/>
    <property type="match status" value="1"/>
</dbReference>
<dbReference type="Pfam" id="PF13439">
    <property type="entry name" value="Glyco_transf_4"/>
    <property type="match status" value="1"/>
</dbReference>
<evidence type="ECO:0000259" key="3">
    <source>
        <dbReference type="Pfam" id="PF13439"/>
    </source>
</evidence>
<dbReference type="InterPro" id="IPR001296">
    <property type="entry name" value="Glyco_trans_1"/>
</dbReference>